<sequence>MLYILVYSMLVCYVLACPRFVYYVLVCSGLVYHILVYFKCQYTMCHAVLCISMLNTVPVLELGCYVVGGMYRALVIVWCVVCECGRRKSERSKREGSVFVELFLAVQGQG</sequence>
<reference evidence="2" key="2">
    <citation type="submission" date="2023-06" db="EMBL/GenBank/DDBJ databases">
        <authorList>
            <consortium name="Lawrence Berkeley National Laboratory"/>
            <person name="Haridas S."/>
            <person name="Hensen N."/>
            <person name="Bonometti L."/>
            <person name="Westerberg I."/>
            <person name="Brannstrom I.O."/>
            <person name="Guillou S."/>
            <person name="Cros-Aarteil S."/>
            <person name="Calhoun S."/>
            <person name="Kuo A."/>
            <person name="Mondo S."/>
            <person name="Pangilinan J."/>
            <person name="Riley R."/>
            <person name="Labutti K."/>
            <person name="Andreopoulos B."/>
            <person name="Lipzen A."/>
            <person name="Chen C."/>
            <person name="Yanf M."/>
            <person name="Daum C."/>
            <person name="Ng V."/>
            <person name="Clum A."/>
            <person name="Steindorff A."/>
            <person name="Ohm R."/>
            <person name="Martin F."/>
            <person name="Silar P."/>
            <person name="Natvig D."/>
            <person name="Lalanne C."/>
            <person name="Gautier V."/>
            <person name="Ament-Velasquez S.L."/>
            <person name="Kruys A."/>
            <person name="Hutchinson M.I."/>
            <person name="Powell A.J."/>
            <person name="Barry K."/>
            <person name="Miller A.N."/>
            <person name="Grigoriev I.V."/>
            <person name="Debuchy R."/>
            <person name="Gladieux P."/>
            <person name="Thoren M.H."/>
            <person name="Johannesson H."/>
        </authorList>
    </citation>
    <scope>NUCLEOTIDE SEQUENCE</scope>
    <source>
        <strain evidence="2">CBS 958.72</strain>
    </source>
</reference>
<name>A0AAE0NC20_9PEZI</name>
<dbReference type="Proteomes" id="UP001287356">
    <property type="component" value="Unassembled WGS sequence"/>
</dbReference>
<gene>
    <name evidence="2" type="ORF">B0T24DRAFT_620456</name>
</gene>
<dbReference type="AlphaFoldDB" id="A0AAE0NC20"/>
<keyword evidence="3" id="KW-1185">Reference proteome</keyword>
<evidence type="ECO:0000313" key="2">
    <source>
        <dbReference type="EMBL" id="KAK3377099.1"/>
    </source>
</evidence>
<accession>A0AAE0NC20</accession>
<feature type="transmembrane region" description="Helical" evidence="1">
    <location>
        <begin position="69"/>
        <end position="85"/>
    </location>
</feature>
<keyword evidence="1" id="KW-0812">Transmembrane</keyword>
<organism evidence="2 3">
    <name type="scientific">Lasiosphaeria ovina</name>
    <dbReference type="NCBI Taxonomy" id="92902"/>
    <lineage>
        <taxon>Eukaryota</taxon>
        <taxon>Fungi</taxon>
        <taxon>Dikarya</taxon>
        <taxon>Ascomycota</taxon>
        <taxon>Pezizomycotina</taxon>
        <taxon>Sordariomycetes</taxon>
        <taxon>Sordariomycetidae</taxon>
        <taxon>Sordariales</taxon>
        <taxon>Lasiosphaeriaceae</taxon>
        <taxon>Lasiosphaeria</taxon>
    </lineage>
</organism>
<keyword evidence="1" id="KW-0472">Membrane</keyword>
<keyword evidence="1" id="KW-1133">Transmembrane helix</keyword>
<feature type="transmembrane region" description="Helical" evidence="1">
    <location>
        <begin position="20"/>
        <end position="38"/>
    </location>
</feature>
<proteinExistence type="predicted"/>
<comment type="caution">
    <text evidence="2">The sequence shown here is derived from an EMBL/GenBank/DDBJ whole genome shotgun (WGS) entry which is preliminary data.</text>
</comment>
<reference evidence="2" key="1">
    <citation type="journal article" date="2023" name="Mol. Phylogenet. Evol.">
        <title>Genome-scale phylogeny and comparative genomics of the fungal order Sordariales.</title>
        <authorList>
            <person name="Hensen N."/>
            <person name="Bonometti L."/>
            <person name="Westerberg I."/>
            <person name="Brannstrom I.O."/>
            <person name="Guillou S."/>
            <person name="Cros-Aarteil S."/>
            <person name="Calhoun S."/>
            <person name="Haridas S."/>
            <person name="Kuo A."/>
            <person name="Mondo S."/>
            <person name="Pangilinan J."/>
            <person name="Riley R."/>
            <person name="LaButti K."/>
            <person name="Andreopoulos B."/>
            <person name="Lipzen A."/>
            <person name="Chen C."/>
            <person name="Yan M."/>
            <person name="Daum C."/>
            <person name="Ng V."/>
            <person name="Clum A."/>
            <person name="Steindorff A."/>
            <person name="Ohm R.A."/>
            <person name="Martin F."/>
            <person name="Silar P."/>
            <person name="Natvig D.O."/>
            <person name="Lalanne C."/>
            <person name="Gautier V."/>
            <person name="Ament-Velasquez S.L."/>
            <person name="Kruys A."/>
            <person name="Hutchinson M.I."/>
            <person name="Powell A.J."/>
            <person name="Barry K."/>
            <person name="Miller A.N."/>
            <person name="Grigoriev I.V."/>
            <person name="Debuchy R."/>
            <person name="Gladieux P."/>
            <person name="Hiltunen Thoren M."/>
            <person name="Johannesson H."/>
        </authorList>
    </citation>
    <scope>NUCLEOTIDE SEQUENCE</scope>
    <source>
        <strain evidence="2">CBS 958.72</strain>
    </source>
</reference>
<evidence type="ECO:0000313" key="3">
    <source>
        <dbReference type="Proteomes" id="UP001287356"/>
    </source>
</evidence>
<protein>
    <submittedName>
        <fullName evidence="2">Uncharacterized protein</fullName>
    </submittedName>
</protein>
<dbReference type="EMBL" id="JAULSN010000003">
    <property type="protein sequence ID" value="KAK3377099.1"/>
    <property type="molecule type" value="Genomic_DNA"/>
</dbReference>
<evidence type="ECO:0000256" key="1">
    <source>
        <dbReference type="SAM" id="Phobius"/>
    </source>
</evidence>